<proteinExistence type="predicted"/>
<keyword evidence="5" id="KW-1185">Reference proteome</keyword>
<dbReference type="Pfam" id="PF00239">
    <property type="entry name" value="Resolvase"/>
    <property type="match status" value="1"/>
</dbReference>
<dbReference type="Proteomes" id="UP001064971">
    <property type="component" value="Plasmid pDAETH-1"/>
</dbReference>
<evidence type="ECO:0000313" key="4">
    <source>
        <dbReference type="EMBL" id="BDP43798.1"/>
    </source>
</evidence>
<dbReference type="InterPro" id="IPR006119">
    <property type="entry name" value="Resolv_N"/>
</dbReference>
<keyword evidence="4" id="KW-0614">Plasmid</keyword>
<evidence type="ECO:0000256" key="1">
    <source>
        <dbReference type="ARBA" id="ARBA00023125"/>
    </source>
</evidence>
<dbReference type="Gene3D" id="3.40.50.1390">
    <property type="entry name" value="Resolvase, N-terminal catalytic domain"/>
    <property type="match status" value="1"/>
</dbReference>
<dbReference type="PANTHER" id="PTHR30461">
    <property type="entry name" value="DNA-INVERTASE FROM LAMBDOID PROPHAGE"/>
    <property type="match status" value="1"/>
</dbReference>
<sequence>MQFSYARVSRAHDQDTALQLRALREAGAARAFTEHASGGLWDRPELHKMLDQLREGDVVFVWKLDRLSRSLKDLLHMMEHLGARGAGFRSLTEAIDTTTPAGRIMQMVGAFAEFERAMIRERTRVGLEEARLEGRIGGRRHKLLTHQEREIVEMAKEAEHLAARLYALVPRVNITRLLLNVDA</sequence>
<dbReference type="CDD" id="cd03768">
    <property type="entry name" value="SR_ResInv"/>
    <property type="match status" value="1"/>
</dbReference>
<evidence type="ECO:0000313" key="5">
    <source>
        <dbReference type="Proteomes" id="UP001064971"/>
    </source>
</evidence>
<name>A0ABN6RKG8_9DEIO</name>
<accession>A0ABN6RKG8</accession>
<feature type="domain" description="Resolvase/invertase-type recombinase catalytic" evidence="3">
    <location>
        <begin position="1"/>
        <end position="134"/>
    </location>
</feature>
<reference evidence="4" key="1">
    <citation type="submission" date="2022-07" db="EMBL/GenBank/DDBJ databases">
        <title>Complete Genome Sequence of the Radioresistant Bacterium Deinococcus aetherius ST0316, Isolated from the Air Dust collected in Lower Stratosphere above Japan.</title>
        <authorList>
            <person name="Satoh K."/>
            <person name="Hagiwara K."/>
            <person name="Katsumata K."/>
            <person name="Kubo A."/>
            <person name="Yokobori S."/>
            <person name="Yamagishi A."/>
            <person name="Oono Y."/>
            <person name="Narumi I."/>
        </authorList>
    </citation>
    <scope>NUCLEOTIDE SEQUENCE</scope>
    <source>
        <strain evidence="4">ST0316</strain>
        <plasmid evidence="4">pDAETH-1</plasmid>
    </source>
</reference>
<dbReference type="RefSeq" id="WP_264777642.1">
    <property type="nucleotide sequence ID" value="NZ_BAABDW010000053.1"/>
</dbReference>
<dbReference type="SUPFAM" id="SSF53041">
    <property type="entry name" value="Resolvase-like"/>
    <property type="match status" value="1"/>
</dbReference>
<dbReference type="InterPro" id="IPR050639">
    <property type="entry name" value="SSR_resolvase"/>
</dbReference>
<gene>
    <name evidence="4" type="ORF">DAETH_37670</name>
</gene>
<dbReference type="PROSITE" id="PS51736">
    <property type="entry name" value="RECOMBINASES_3"/>
    <property type="match status" value="1"/>
</dbReference>
<keyword evidence="2" id="KW-0233">DNA recombination</keyword>
<keyword evidence="1" id="KW-0238">DNA-binding</keyword>
<evidence type="ECO:0000259" key="3">
    <source>
        <dbReference type="PROSITE" id="PS51736"/>
    </source>
</evidence>
<protein>
    <submittedName>
        <fullName evidence="4">Resolvase</fullName>
    </submittedName>
</protein>
<dbReference type="InterPro" id="IPR036162">
    <property type="entry name" value="Resolvase-like_N_sf"/>
</dbReference>
<dbReference type="PANTHER" id="PTHR30461:SF2">
    <property type="entry name" value="SERINE RECOMBINASE PINE-RELATED"/>
    <property type="match status" value="1"/>
</dbReference>
<organism evidence="4 5">
    <name type="scientific">Deinococcus aetherius</name>
    <dbReference type="NCBI Taxonomy" id="200252"/>
    <lineage>
        <taxon>Bacteria</taxon>
        <taxon>Thermotogati</taxon>
        <taxon>Deinococcota</taxon>
        <taxon>Deinococci</taxon>
        <taxon>Deinococcales</taxon>
        <taxon>Deinococcaceae</taxon>
        <taxon>Deinococcus</taxon>
    </lineage>
</organism>
<dbReference type="EMBL" id="AP026561">
    <property type="protein sequence ID" value="BDP43798.1"/>
    <property type="molecule type" value="Genomic_DNA"/>
</dbReference>
<evidence type="ECO:0000256" key="2">
    <source>
        <dbReference type="ARBA" id="ARBA00023172"/>
    </source>
</evidence>
<geneLocation type="plasmid" evidence="4 5">
    <name>pDAETH-1</name>
</geneLocation>
<dbReference type="SMART" id="SM00857">
    <property type="entry name" value="Resolvase"/>
    <property type="match status" value="1"/>
</dbReference>